<reference evidence="2" key="1">
    <citation type="submission" date="2016-10" db="EMBL/GenBank/DDBJ databases">
        <authorList>
            <person name="Varghese N."/>
            <person name="Submissions S."/>
        </authorList>
    </citation>
    <scope>NUCLEOTIDE SEQUENCE [LARGE SCALE GENOMIC DNA]</scope>
    <source>
        <strain evidence="2">DSM 17044</strain>
    </source>
</reference>
<accession>A0A1H8A0X9</accession>
<dbReference type="RefSeq" id="WP_075009851.1">
    <property type="nucleotide sequence ID" value="NZ_FOAP01000020.1"/>
</dbReference>
<dbReference type="AlphaFoldDB" id="A0A1H8A0X9"/>
<organism evidence="1 2">
    <name type="scientific">Stigmatella aurantiaca</name>
    <dbReference type="NCBI Taxonomy" id="41"/>
    <lineage>
        <taxon>Bacteria</taxon>
        <taxon>Pseudomonadati</taxon>
        <taxon>Myxococcota</taxon>
        <taxon>Myxococcia</taxon>
        <taxon>Myxococcales</taxon>
        <taxon>Cystobacterineae</taxon>
        <taxon>Archangiaceae</taxon>
        <taxon>Stigmatella</taxon>
    </lineage>
</organism>
<evidence type="ECO:0000313" key="2">
    <source>
        <dbReference type="Proteomes" id="UP000182719"/>
    </source>
</evidence>
<keyword evidence="2" id="KW-1185">Reference proteome</keyword>
<sequence length="70" mass="7489">MTSIPDLIGEGRFAEFTLSEGCLLCGGEVSIRATPSGAHSYCPTCHWLSRPRMKVRGEGLELSYSAVANA</sequence>
<proteinExistence type="predicted"/>
<name>A0A1H8A0X9_STIAU</name>
<gene>
    <name evidence="1" type="ORF">SAMN05444354_12066</name>
</gene>
<dbReference type="Proteomes" id="UP000182719">
    <property type="component" value="Unassembled WGS sequence"/>
</dbReference>
<protein>
    <submittedName>
        <fullName evidence="1">Uncharacterized protein</fullName>
    </submittedName>
</protein>
<dbReference type="EMBL" id="FOAP01000020">
    <property type="protein sequence ID" value="SEM64572.1"/>
    <property type="molecule type" value="Genomic_DNA"/>
</dbReference>
<evidence type="ECO:0000313" key="1">
    <source>
        <dbReference type="EMBL" id="SEM64572.1"/>
    </source>
</evidence>
<dbReference type="OrthoDB" id="5521246at2"/>